<organism evidence="4 5">
    <name type="scientific">Sphingomonas oleivorans</name>
    <dbReference type="NCBI Taxonomy" id="1735121"/>
    <lineage>
        <taxon>Bacteria</taxon>
        <taxon>Pseudomonadati</taxon>
        <taxon>Pseudomonadota</taxon>
        <taxon>Alphaproteobacteria</taxon>
        <taxon>Sphingomonadales</taxon>
        <taxon>Sphingomonadaceae</taxon>
        <taxon>Sphingomonas</taxon>
    </lineage>
</organism>
<evidence type="ECO:0000259" key="3">
    <source>
        <dbReference type="PROSITE" id="PS51464"/>
    </source>
</evidence>
<dbReference type="PROSITE" id="PS51464">
    <property type="entry name" value="SIS"/>
    <property type="match status" value="2"/>
</dbReference>
<dbReference type="OrthoDB" id="9761808at2"/>
<dbReference type="PANTHER" id="PTHR10937:SF8">
    <property type="entry name" value="AMINOTRANSFERASE-RELATED"/>
    <property type="match status" value="1"/>
</dbReference>
<dbReference type="Gene3D" id="3.40.50.10490">
    <property type="entry name" value="Glucose-6-phosphate isomerase like protein, domain 1"/>
    <property type="match status" value="2"/>
</dbReference>
<evidence type="ECO:0000256" key="1">
    <source>
        <dbReference type="ARBA" id="ARBA00022576"/>
    </source>
</evidence>
<evidence type="ECO:0000256" key="2">
    <source>
        <dbReference type="ARBA" id="ARBA00022737"/>
    </source>
</evidence>
<dbReference type="PANTHER" id="PTHR10937">
    <property type="entry name" value="GLUCOSAMINE--FRUCTOSE-6-PHOSPHATE AMINOTRANSFERASE, ISOMERIZING"/>
    <property type="match status" value="1"/>
</dbReference>
<keyword evidence="5" id="KW-1185">Reference proteome</keyword>
<feature type="domain" description="SIS" evidence="3">
    <location>
        <begin position="26"/>
        <end position="170"/>
    </location>
</feature>
<dbReference type="CDD" id="cd05009">
    <property type="entry name" value="SIS_GlmS_GlmD_2"/>
    <property type="match status" value="1"/>
</dbReference>
<dbReference type="SUPFAM" id="SSF53697">
    <property type="entry name" value="SIS domain"/>
    <property type="match status" value="1"/>
</dbReference>
<dbReference type="InterPro" id="IPR035466">
    <property type="entry name" value="GlmS/AgaS_SIS"/>
</dbReference>
<feature type="domain" description="SIS" evidence="3">
    <location>
        <begin position="191"/>
        <end position="326"/>
    </location>
</feature>
<dbReference type="InterPro" id="IPR001347">
    <property type="entry name" value="SIS_dom"/>
</dbReference>
<proteinExistence type="predicted"/>
<dbReference type="Proteomes" id="UP000244162">
    <property type="component" value="Unassembled WGS sequence"/>
</dbReference>
<dbReference type="GO" id="GO:0008483">
    <property type="term" value="F:transaminase activity"/>
    <property type="evidence" value="ECO:0007669"/>
    <property type="project" value="UniProtKB-KW"/>
</dbReference>
<dbReference type="CDD" id="cd05008">
    <property type="entry name" value="SIS_GlmS_GlmD_1"/>
    <property type="match status" value="1"/>
</dbReference>
<comment type="caution">
    <text evidence="4">The sequence shown here is derived from an EMBL/GenBank/DDBJ whole genome shotgun (WGS) entry which is preliminary data.</text>
</comment>
<evidence type="ECO:0000313" key="4">
    <source>
        <dbReference type="EMBL" id="PTQ08285.1"/>
    </source>
</evidence>
<gene>
    <name evidence="4" type="ORF">CLG96_16125</name>
</gene>
<dbReference type="GO" id="GO:0097367">
    <property type="term" value="F:carbohydrate derivative binding"/>
    <property type="evidence" value="ECO:0007669"/>
    <property type="project" value="InterPro"/>
</dbReference>
<dbReference type="GO" id="GO:1901135">
    <property type="term" value="P:carbohydrate derivative metabolic process"/>
    <property type="evidence" value="ECO:0007669"/>
    <property type="project" value="InterPro"/>
</dbReference>
<dbReference type="Pfam" id="PF01380">
    <property type="entry name" value="SIS"/>
    <property type="match status" value="2"/>
</dbReference>
<keyword evidence="2" id="KW-0677">Repeat</keyword>
<dbReference type="EMBL" id="NWBU01000016">
    <property type="protein sequence ID" value="PTQ08285.1"/>
    <property type="molecule type" value="Genomic_DNA"/>
</dbReference>
<protein>
    <submittedName>
        <fullName evidence="4">Iron dicitrate transport regulator FecR</fullName>
    </submittedName>
</protein>
<dbReference type="AlphaFoldDB" id="A0A2T5FUS2"/>
<reference evidence="4 5" key="1">
    <citation type="submission" date="2017-09" db="EMBL/GenBank/DDBJ databases">
        <title>Sphingomonas panjinensis sp.nov., isolated from oil-contaminated soil.</title>
        <authorList>
            <person name="Wang L."/>
            <person name="Chen L."/>
        </authorList>
    </citation>
    <scope>NUCLEOTIDE SEQUENCE [LARGE SCALE GENOMIC DNA]</scope>
    <source>
        <strain evidence="4 5">FW-11</strain>
    </source>
</reference>
<accession>A0A2T5FUS2</accession>
<keyword evidence="1" id="KW-0032">Aminotransferase</keyword>
<evidence type="ECO:0000313" key="5">
    <source>
        <dbReference type="Proteomes" id="UP000244162"/>
    </source>
</evidence>
<keyword evidence="1" id="KW-0808">Transferase</keyword>
<dbReference type="InterPro" id="IPR035490">
    <property type="entry name" value="GlmS/FrlB_SIS"/>
</dbReference>
<sequence>MFIEAAEAAAVAERQIAGNADRMADAVARLRALDPPFVATIARGSSDHAATFAKYLIETRLRLPTLSHAPSIASLYEATSPKLAGVPLLVISQSGRSPDLIGAAAAAQRVGAVVVAIVNDVESPLADMADILLPLHAGPETSVAATKSFIATMVALAHLVAQWSADNRLLGALSAIGGTLRAAWAQDWSVALDPLREATNLIVLGRGLSLSVAQEAALKFKETSGLHAEAFSSAEVAHGPMALIREGFPLLVFPPRDAAAQGLDVQIDAFAERGANIFVAGRTGAGRMLPVEPDLHPVVAPIAMIQSFYRLAEALAFARGYDPDQPPFLNKVTYTL</sequence>
<dbReference type="InterPro" id="IPR046348">
    <property type="entry name" value="SIS_dom_sf"/>
</dbReference>
<name>A0A2T5FUS2_9SPHN</name>